<evidence type="ECO:0000313" key="3">
    <source>
        <dbReference type="Proteomes" id="UP000178429"/>
    </source>
</evidence>
<dbReference type="EMBL" id="MGHL01000006">
    <property type="protein sequence ID" value="OGM70229.1"/>
    <property type="molecule type" value="Genomic_DNA"/>
</dbReference>
<dbReference type="Pfam" id="PF14584">
    <property type="entry name" value="DUF4446"/>
    <property type="match status" value="1"/>
</dbReference>
<comment type="caution">
    <text evidence="2">The sequence shown here is derived from an EMBL/GenBank/DDBJ whole genome shotgun (WGS) entry which is preliminary data.</text>
</comment>
<dbReference type="InterPro" id="IPR027981">
    <property type="entry name" value="DUF4446"/>
</dbReference>
<evidence type="ECO:0008006" key="4">
    <source>
        <dbReference type="Google" id="ProtNLM"/>
    </source>
</evidence>
<dbReference type="STRING" id="1802525.A2975_04115"/>
<keyword evidence="1" id="KW-0812">Transmembrane</keyword>
<keyword evidence="1" id="KW-1133">Transmembrane helix</keyword>
<gene>
    <name evidence="2" type="ORF">A2975_04115</name>
</gene>
<accession>A0A1F8C2Y0</accession>
<protein>
    <recommendedName>
        <fullName evidence="4">DUF4446 domain-containing protein</fullName>
    </recommendedName>
</protein>
<dbReference type="Proteomes" id="UP000178429">
    <property type="component" value="Unassembled WGS sequence"/>
</dbReference>
<sequence>MQTQTIVILLILVGAWLLVLTAFVYLTVRHYRRLVKDAKEPDLKRVLDKMLSQTDTNSRDIAVIGRQIKNLEEEGKLHIQKVGLVRFNPFSETGGDHSFSLALLDAIDTGLVITGLHTRERTRVYMKPIKKGKSNLDLSKEELKAISQAT</sequence>
<feature type="transmembrane region" description="Helical" evidence="1">
    <location>
        <begin position="6"/>
        <end position="26"/>
    </location>
</feature>
<reference evidence="2 3" key="1">
    <citation type="journal article" date="2016" name="Nat. Commun.">
        <title>Thousands of microbial genomes shed light on interconnected biogeochemical processes in an aquifer system.</title>
        <authorList>
            <person name="Anantharaman K."/>
            <person name="Brown C.T."/>
            <person name="Hug L.A."/>
            <person name="Sharon I."/>
            <person name="Castelle C.J."/>
            <person name="Probst A.J."/>
            <person name="Thomas B.C."/>
            <person name="Singh A."/>
            <person name="Wilkins M.J."/>
            <person name="Karaoz U."/>
            <person name="Brodie E.L."/>
            <person name="Williams K.H."/>
            <person name="Hubbard S.S."/>
            <person name="Banfield J.F."/>
        </authorList>
    </citation>
    <scope>NUCLEOTIDE SEQUENCE [LARGE SCALE GENOMIC DNA]</scope>
</reference>
<organism evidence="2 3">
    <name type="scientific">Candidatus Woesebacteria bacterium RIFCSPLOWO2_01_FULL_44_14</name>
    <dbReference type="NCBI Taxonomy" id="1802525"/>
    <lineage>
        <taxon>Bacteria</taxon>
        <taxon>Candidatus Woeseibacteriota</taxon>
    </lineage>
</organism>
<name>A0A1F8C2Y0_9BACT</name>
<evidence type="ECO:0000313" key="2">
    <source>
        <dbReference type="EMBL" id="OGM70229.1"/>
    </source>
</evidence>
<proteinExistence type="predicted"/>
<dbReference type="AlphaFoldDB" id="A0A1F8C2Y0"/>
<keyword evidence="1" id="KW-0472">Membrane</keyword>
<evidence type="ECO:0000256" key="1">
    <source>
        <dbReference type="SAM" id="Phobius"/>
    </source>
</evidence>